<evidence type="ECO:0000259" key="17">
    <source>
        <dbReference type="PROSITE" id="PS50994"/>
    </source>
</evidence>
<evidence type="ECO:0000256" key="2">
    <source>
        <dbReference type="ARBA" id="ARBA00022612"/>
    </source>
</evidence>
<evidence type="ECO:0000256" key="16">
    <source>
        <dbReference type="SAM" id="MobiDB-lite"/>
    </source>
</evidence>
<evidence type="ECO:0000256" key="3">
    <source>
        <dbReference type="ARBA" id="ARBA00022670"/>
    </source>
</evidence>
<feature type="compositionally biased region" description="Low complexity" evidence="16">
    <location>
        <begin position="107"/>
        <end position="121"/>
    </location>
</feature>
<evidence type="ECO:0000256" key="8">
    <source>
        <dbReference type="ARBA" id="ARBA00022801"/>
    </source>
</evidence>
<keyword evidence="15" id="KW-0233">DNA recombination</keyword>
<evidence type="ECO:0000256" key="4">
    <source>
        <dbReference type="ARBA" id="ARBA00022722"/>
    </source>
</evidence>
<evidence type="ECO:0000256" key="11">
    <source>
        <dbReference type="ARBA" id="ARBA00022908"/>
    </source>
</evidence>
<keyword evidence="4" id="KW-0540">Nuclease</keyword>
<keyword evidence="13" id="KW-0548">Nucleotidyltransferase</keyword>
<keyword evidence="8" id="KW-0378">Hydrolase</keyword>
<keyword evidence="5" id="KW-0479">Metal-binding</keyword>
<keyword evidence="14" id="KW-0917">Virion maturation</keyword>
<keyword evidence="2" id="KW-1188">Viral release from host cell</keyword>
<dbReference type="InterPro" id="IPR012337">
    <property type="entry name" value="RNaseH-like_sf"/>
</dbReference>
<evidence type="ECO:0000256" key="5">
    <source>
        <dbReference type="ARBA" id="ARBA00022723"/>
    </source>
</evidence>
<dbReference type="InterPro" id="IPR054722">
    <property type="entry name" value="PolX-like_BBD"/>
</dbReference>
<proteinExistence type="predicted"/>
<evidence type="ECO:0000256" key="7">
    <source>
        <dbReference type="ARBA" id="ARBA00022759"/>
    </source>
</evidence>
<gene>
    <name evidence="18" type="ORF">DERP_009084</name>
</gene>
<name>A0ABQ8JQQ8_DERPT</name>
<evidence type="ECO:0000256" key="6">
    <source>
        <dbReference type="ARBA" id="ARBA00022741"/>
    </source>
</evidence>
<keyword evidence="13" id="KW-0239">DNA-directed DNA polymerase</keyword>
<dbReference type="EMBL" id="NJHN03000024">
    <property type="protein sequence ID" value="KAH9424862.1"/>
    <property type="molecule type" value="Genomic_DNA"/>
</dbReference>
<reference evidence="18 19" key="2">
    <citation type="journal article" date="2022" name="Mol. Biol. Evol.">
        <title>Comparative Genomics Reveals Insights into the Divergent Evolution of Astigmatic Mites and Household Pest Adaptations.</title>
        <authorList>
            <person name="Xiong Q."/>
            <person name="Wan A.T."/>
            <person name="Liu X."/>
            <person name="Fung C.S."/>
            <person name="Xiao X."/>
            <person name="Malainual N."/>
            <person name="Hou J."/>
            <person name="Wang L."/>
            <person name="Wang M."/>
            <person name="Yang K.Y."/>
            <person name="Cui Y."/>
            <person name="Leung E.L."/>
            <person name="Nong W."/>
            <person name="Shin S.K."/>
            <person name="Au S.W."/>
            <person name="Jeong K.Y."/>
            <person name="Chew F.T."/>
            <person name="Hui J.H."/>
            <person name="Leung T.F."/>
            <person name="Tungtrongchitr A."/>
            <person name="Zhong N."/>
            <person name="Liu Z."/>
            <person name="Tsui S.K."/>
        </authorList>
    </citation>
    <scope>NUCLEOTIDE SEQUENCE [LARGE SCALE GENOMIC DNA]</scope>
    <source>
        <strain evidence="18">Derp</strain>
    </source>
</reference>
<keyword evidence="19" id="KW-1185">Reference proteome</keyword>
<comment type="caution">
    <text evidence="18">The sequence shown here is derived from an EMBL/GenBank/DDBJ whole genome shotgun (WGS) entry which is preliminary data.</text>
</comment>
<protein>
    <recommendedName>
        <fullName evidence="17">Integrase catalytic domain-containing protein</fullName>
    </recommendedName>
</protein>
<dbReference type="Gene3D" id="3.30.420.10">
    <property type="entry name" value="Ribonuclease H-like superfamily/Ribonuclease H"/>
    <property type="match status" value="1"/>
</dbReference>
<evidence type="ECO:0000256" key="15">
    <source>
        <dbReference type="ARBA" id="ARBA00023172"/>
    </source>
</evidence>
<reference evidence="18 19" key="1">
    <citation type="journal article" date="2018" name="J. Allergy Clin. Immunol.">
        <title>High-quality assembly of Dermatophagoides pteronyssinus genome and transcriptome reveals a wide range of novel allergens.</title>
        <authorList>
            <person name="Liu X.Y."/>
            <person name="Yang K.Y."/>
            <person name="Wang M.Q."/>
            <person name="Kwok J.S."/>
            <person name="Zeng X."/>
            <person name="Yang Z."/>
            <person name="Xiao X.J."/>
            <person name="Lau C.P."/>
            <person name="Li Y."/>
            <person name="Huang Z.M."/>
            <person name="Ba J.G."/>
            <person name="Yim A.K."/>
            <person name="Ouyang C.Y."/>
            <person name="Ngai S.M."/>
            <person name="Chan T.F."/>
            <person name="Leung E.L."/>
            <person name="Liu L."/>
            <person name="Liu Z.G."/>
            <person name="Tsui S.K."/>
        </authorList>
    </citation>
    <scope>NUCLEOTIDE SEQUENCE [LARGE SCALE GENOMIC DNA]</scope>
    <source>
        <strain evidence="18">Derp</strain>
    </source>
</reference>
<dbReference type="InterPro" id="IPR036397">
    <property type="entry name" value="RNaseH_sf"/>
</dbReference>
<keyword evidence="13" id="KW-0808">Transferase</keyword>
<keyword evidence="11" id="KW-0229">DNA integration</keyword>
<dbReference type="InterPro" id="IPR039537">
    <property type="entry name" value="Retrotran_Ty1/copia-like"/>
</dbReference>
<keyword evidence="6" id="KW-0547">Nucleotide-binding</keyword>
<keyword evidence="3" id="KW-0645">Protease</keyword>
<dbReference type="InterPro" id="IPR057670">
    <property type="entry name" value="SH3_retrovirus"/>
</dbReference>
<keyword evidence="7" id="KW-0255">Endonuclease</keyword>
<dbReference type="PANTHER" id="PTHR42648">
    <property type="entry name" value="TRANSPOSASE, PUTATIVE-RELATED"/>
    <property type="match status" value="1"/>
</dbReference>
<dbReference type="Pfam" id="PF22936">
    <property type="entry name" value="Pol_BBD"/>
    <property type="match status" value="1"/>
</dbReference>
<accession>A0ABQ8JQQ8</accession>
<evidence type="ECO:0000256" key="12">
    <source>
        <dbReference type="ARBA" id="ARBA00022918"/>
    </source>
</evidence>
<organism evidence="18 19">
    <name type="scientific">Dermatophagoides pteronyssinus</name>
    <name type="common">European house dust mite</name>
    <dbReference type="NCBI Taxonomy" id="6956"/>
    <lineage>
        <taxon>Eukaryota</taxon>
        <taxon>Metazoa</taxon>
        <taxon>Ecdysozoa</taxon>
        <taxon>Arthropoda</taxon>
        <taxon>Chelicerata</taxon>
        <taxon>Arachnida</taxon>
        <taxon>Acari</taxon>
        <taxon>Acariformes</taxon>
        <taxon>Sarcoptiformes</taxon>
        <taxon>Astigmata</taxon>
        <taxon>Psoroptidia</taxon>
        <taxon>Analgoidea</taxon>
        <taxon>Pyroglyphidae</taxon>
        <taxon>Dermatophagoidinae</taxon>
        <taxon>Dermatophagoides</taxon>
    </lineage>
</organism>
<evidence type="ECO:0000256" key="13">
    <source>
        <dbReference type="ARBA" id="ARBA00022932"/>
    </source>
</evidence>
<feature type="region of interest" description="Disordered" evidence="16">
    <location>
        <begin position="555"/>
        <end position="588"/>
    </location>
</feature>
<feature type="region of interest" description="Disordered" evidence="16">
    <location>
        <begin position="106"/>
        <end position="127"/>
    </location>
</feature>
<dbReference type="Pfam" id="PF00665">
    <property type="entry name" value="rve"/>
    <property type="match status" value="1"/>
</dbReference>
<feature type="domain" description="Integrase catalytic" evidence="17">
    <location>
        <begin position="298"/>
        <end position="456"/>
    </location>
</feature>
<evidence type="ECO:0000256" key="9">
    <source>
        <dbReference type="ARBA" id="ARBA00022840"/>
    </source>
</evidence>
<dbReference type="Pfam" id="PF25597">
    <property type="entry name" value="SH3_retrovirus"/>
    <property type="match status" value="1"/>
</dbReference>
<dbReference type="Proteomes" id="UP000887458">
    <property type="component" value="Unassembled WGS sequence"/>
</dbReference>
<evidence type="ECO:0000256" key="1">
    <source>
        <dbReference type="ARBA" id="ARBA00002180"/>
    </source>
</evidence>
<keyword evidence="10" id="KW-0460">Magnesium</keyword>
<evidence type="ECO:0000256" key="14">
    <source>
        <dbReference type="ARBA" id="ARBA00023113"/>
    </source>
</evidence>
<sequence length="659" mass="76064">MVQYSDKHRCVIVMSMLRSMGNFEQLADRIMMNQKGTMNDIMNEFIEHDEKQKSQSIITNIVSRERVQLVKKKQFKSDVKCSFCFKNGHKTDECWTKQKIEKQKLISNSSSKVETSTPSSSNANDKEPKICTKRMAKSLLLTTVKKSPDVWILDSGCTSHITNNENCLIDPEDKEIEFEIASGKTVKSKKTGIVHLNPEPNCELILTDVAFGNFNSNLLSLSRLAEDGFKIEFGKNNARIFRDDVSFTANIDENNLWTINSKPKENKIFNLWHKRLAHCGQKTIKRIRKIVSQIDKNIETCEDYLWQAPVSSCQGSKYGMLIVDHNTRFVFGIPIASKSDAADKLIKFIEQNEKRLKCKVKSIRTDRGTEFVNNQFKTFCENNDIEHQLTCAYSPQQNGVVERMNRTVFETVRVMLNSAKAPQQLWAETMCSAIYVINTWIRKDGKSPYEKLYSKQPNYDNLRVFGCEVKCPQMSERLMFIGYTNKIGCYRLLNPETLDIIISNNVQFNESKMYYERFDSENLSEVTSSSNFDLMNCTEDNDDFISNYENESSYEQINENEELDSTDSTTTTSTNEISAEPRRSSRINKGVPPIRYGYKCIERIPNYNETNSIGQNEFIREITKESDQLKKCKTVWFNGSRKLLQFVTTDIVFDLIKNI</sequence>
<evidence type="ECO:0000313" key="19">
    <source>
        <dbReference type="Proteomes" id="UP000887458"/>
    </source>
</evidence>
<keyword evidence="12" id="KW-0695">RNA-directed DNA polymerase</keyword>
<dbReference type="PROSITE" id="PS50994">
    <property type="entry name" value="INTEGRASE"/>
    <property type="match status" value="1"/>
</dbReference>
<dbReference type="SUPFAM" id="SSF53098">
    <property type="entry name" value="Ribonuclease H-like"/>
    <property type="match status" value="1"/>
</dbReference>
<dbReference type="PANTHER" id="PTHR42648:SF11">
    <property type="entry name" value="TRANSPOSON TY4-P GAG-POL POLYPROTEIN"/>
    <property type="match status" value="1"/>
</dbReference>
<comment type="function">
    <text evidence="1">The aspartyl protease (PR) mediates the proteolytic cleavages of the Gag and Gag-Pol polyproteins after assembly of the VLP.</text>
</comment>
<evidence type="ECO:0000256" key="10">
    <source>
        <dbReference type="ARBA" id="ARBA00022842"/>
    </source>
</evidence>
<evidence type="ECO:0000313" key="18">
    <source>
        <dbReference type="EMBL" id="KAH9424862.1"/>
    </source>
</evidence>
<dbReference type="InterPro" id="IPR001584">
    <property type="entry name" value="Integrase_cat-core"/>
</dbReference>
<keyword evidence="9" id="KW-0067">ATP-binding</keyword>